<proteinExistence type="inferred from homology"/>
<dbReference type="Proteomes" id="UP001605036">
    <property type="component" value="Unassembled WGS sequence"/>
</dbReference>
<feature type="region of interest" description="Disordered" evidence="5">
    <location>
        <begin position="59"/>
        <end position="103"/>
    </location>
</feature>
<evidence type="ECO:0000256" key="5">
    <source>
        <dbReference type="SAM" id="MobiDB-lite"/>
    </source>
</evidence>
<feature type="compositionally biased region" description="Low complexity" evidence="5">
    <location>
        <begin position="71"/>
        <end position="90"/>
    </location>
</feature>
<evidence type="ECO:0000256" key="3">
    <source>
        <dbReference type="ARBA" id="ARBA00022968"/>
    </source>
</evidence>
<dbReference type="GO" id="GO:0000139">
    <property type="term" value="C:Golgi membrane"/>
    <property type="evidence" value="ECO:0007669"/>
    <property type="project" value="UniProtKB-SubCell"/>
</dbReference>
<comment type="similarity">
    <text evidence="2">Belongs to the glycosyltransferase 47 family.</text>
</comment>
<keyword evidence="8" id="KW-1185">Reference proteome</keyword>
<evidence type="ECO:0000256" key="4">
    <source>
        <dbReference type="ARBA" id="ARBA00023034"/>
    </source>
</evidence>
<evidence type="ECO:0000256" key="1">
    <source>
        <dbReference type="ARBA" id="ARBA00004323"/>
    </source>
</evidence>
<keyword evidence="4" id="KW-0333">Golgi apparatus</keyword>
<name>A0ABD1Z2I2_9MARC</name>
<keyword evidence="3" id="KW-0735">Signal-anchor</keyword>
<gene>
    <name evidence="7" type="ORF">R1flu_007641</name>
</gene>
<dbReference type="EMBL" id="JBHFFA010000003">
    <property type="protein sequence ID" value="KAL2636162.1"/>
    <property type="molecule type" value="Genomic_DNA"/>
</dbReference>
<comment type="caution">
    <text evidence="7">The sequence shown here is derived from an EMBL/GenBank/DDBJ whole genome shotgun (WGS) entry which is preliminary data.</text>
</comment>
<evidence type="ECO:0000313" key="8">
    <source>
        <dbReference type="Proteomes" id="UP001605036"/>
    </source>
</evidence>
<comment type="subcellular location">
    <subcellularLocation>
        <location evidence="1">Golgi apparatus membrane</location>
        <topology evidence="1">Single-pass type II membrane protein</topology>
    </subcellularLocation>
</comment>
<sequence>MNRGHRLLEEVVSFSGIFDRGHPRYHLRVEKQQNCQDLKEMASSSEDSVWSEKLFKRGGLGKEASPNKIVSSSPDLPRSAPPSLSLPPSSFHEAKLGSSSHSRPVRGFQHWRAVLAIICALTIYALYRSFKYAHPFEPSSPTLIRGNEVWAKGMESLLDRGVTCDPRFATLKVYMYDLPSEFHFAMTSTFQPSLDPRNVWPRNLSNLPRYPGGLYQQHSPEYWLTADLLTSTMPERKTECTAVRVSNPQIADVFFVPFFASLSYNKYTKIEHEGEDLNEQLQRQLVFFLKNQTWWKLSGGKDHVVVIHHPNSLHLVRDQLSPAMYVVCDFGRYPEWMANIKKDIVAPYKHVVGTFKDDSTQFNSRPLLLFFQGAIVRKEGGIIRQQLFELLKDKEGVHFATGNTQSNGIKSATVGMRSSKFCLHLAGDTPSSNRLFDAIASHCVPVIISDEIELPYEDELDYSEFCLFVRGEDALKKNFVINLLRSVQADEWTRMWNKLKTVAIHFEYQHPTVPGDAVNMVWRAIARRIPSVKLALNKDSRYARSGWVKPAVEPPPVAVAENEQRTIMNQNPR</sequence>
<protein>
    <recommendedName>
        <fullName evidence="6">Exostosin GT47 domain-containing protein</fullName>
    </recommendedName>
</protein>
<accession>A0ABD1Z2I2</accession>
<keyword evidence="3" id="KW-0812">Transmembrane</keyword>
<dbReference type="AlphaFoldDB" id="A0ABD1Z2I2"/>
<dbReference type="PANTHER" id="PTHR11062:SF249">
    <property type="entry name" value="OS08G0438600 PROTEIN"/>
    <property type="match status" value="1"/>
</dbReference>
<evidence type="ECO:0000313" key="7">
    <source>
        <dbReference type="EMBL" id="KAL2636162.1"/>
    </source>
</evidence>
<reference evidence="7 8" key="1">
    <citation type="submission" date="2024-09" db="EMBL/GenBank/DDBJ databases">
        <title>Chromosome-scale assembly of Riccia fluitans.</title>
        <authorList>
            <person name="Paukszto L."/>
            <person name="Sawicki J."/>
            <person name="Karawczyk K."/>
            <person name="Piernik-Szablinska J."/>
            <person name="Szczecinska M."/>
            <person name="Mazdziarz M."/>
        </authorList>
    </citation>
    <scope>NUCLEOTIDE SEQUENCE [LARGE SCALE GENOMIC DNA]</scope>
    <source>
        <strain evidence="7">Rf_01</strain>
        <tissue evidence="7">Aerial parts of the thallus</tissue>
    </source>
</reference>
<dbReference type="InterPro" id="IPR004263">
    <property type="entry name" value="Exostosin"/>
</dbReference>
<feature type="domain" description="Exostosin GT47" evidence="6">
    <location>
        <begin position="170"/>
        <end position="482"/>
    </location>
</feature>
<dbReference type="InterPro" id="IPR040911">
    <property type="entry name" value="Exostosin_GT47"/>
</dbReference>
<dbReference type="Pfam" id="PF03016">
    <property type="entry name" value="Exostosin_GT47"/>
    <property type="match status" value="1"/>
</dbReference>
<evidence type="ECO:0000256" key="2">
    <source>
        <dbReference type="ARBA" id="ARBA00010271"/>
    </source>
</evidence>
<organism evidence="7 8">
    <name type="scientific">Riccia fluitans</name>
    <dbReference type="NCBI Taxonomy" id="41844"/>
    <lineage>
        <taxon>Eukaryota</taxon>
        <taxon>Viridiplantae</taxon>
        <taxon>Streptophyta</taxon>
        <taxon>Embryophyta</taxon>
        <taxon>Marchantiophyta</taxon>
        <taxon>Marchantiopsida</taxon>
        <taxon>Marchantiidae</taxon>
        <taxon>Marchantiales</taxon>
        <taxon>Ricciaceae</taxon>
        <taxon>Riccia</taxon>
    </lineage>
</organism>
<dbReference type="PANTHER" id="PTHR11062">
    <property type="entry name" value="EXOSTOSIN HEPARAN SULFATE GLYCOSYLTRANSFERASE -RELATED"/>
    <property type="match status" value="1"/>
</dbReference>
<evidence type="ECO:0000259" key="6">
    <source>
        <dbReference type="Pfam" id="PF03016"/>
    </source>
</evidence>